<dbReference type="RefSeq" id="WP_099647425.1">
    <property type="nucleotide sequence ID" value="NZ_KZ319300.1"/>
</dbReference>
<evidence type="ECO:0000259" key="1">
    <source>
        <dbReference type="Pfam" id="PF22400"/>
    </source>
</evidence>
<feature type="domain" description="DUF6980" evidence="1">
    <location>
        <begin position="61"/>
        <end position="124"/>
    </location>
</feature>
<dbReference type="EMBL" id="NQXA01000019">
    <property type="protein sequence ID" value="PHQ28145.1"/>
    <property type="molecule type" value="Genomic_DNA"/>
</dbReference>
<accession>A0A2G1VN03</accession>
<comment type="caution">
    <text evidence="2">The sequence shown here is derived from an EMBL/GenBank/DDBJ whole genome shotgun (WGS) entry which is preliminary data.</text>
</comment>
<organism evidence="2 3">
    <name type="scientific">Leeuwenhoekiella nanhaiensis</name>
    <dbReference type="NCBI Taxonomy" id="1655491"/>
    <lineage>
        <taxon>Bacteria</taxon>
        <taxon>Pseudomonadati</taxon>
        <taxon>Bacteroidota</taxon>
        <taxon>Flavobacteriia</taxon>
        <taxon>Flavobacteriales</taxon>
        <taxon>Flavobacteriaceae</taxon>
        <taxon>Leeuwenhoekiella</taxon>
    </lineage>
</organism>
<protein>
    <recommendedName>
        <fullName evidence="1">DUF6980 domain-containing protein</fullName>
    </recommendedName>
</protein>
<dbReference type="AlphaFoldDB" id="A0A2G1VN03"/>
<dbReference type="Proteomes" id="UP000229433">
    <property type="component" value="Unassembled WGS sequence"/>
</dbReference>
<name>A0A2G1VN03_9FLAO</name>
<evidence type="ECO:0000313" key="3">
    <source>
        <dbReference type="Proteomes" id="UP000229433"/>
    </source>
</evidence>
<evidence type="ECO:0000313" key="2">
    <source>
        <dbReference type="EMBL" id="PHQ28145.1"/>
    </source>
</evidence>
<reference evidence="2 3" key="1">
    <citation type="submission" date="2017-08" db="EMBL/GenBank/DDBJ databases">
        <title>The whole genome shortgun sequences of strain Leeuwenhoekiella nanhaiensis G18 from the South China Sea.</title>
        <authorList>
            <person name="Liu Q."/>
        </authorList>
    </citation>
    <scope>NUCLEOTIDE SEQUENCE [LARGE SCALE GENOMIC DNA]</scope>
    <source>
        <strain evidence="2 3">G18</strain>
    </source>
</reference>
<proteinExistence type="predicted"/>
<keyword evidence="3" id="KW-1185">Reference proteome</keyword>
<dbReference type="OrthoDB" id="4206464at2"/>
<dbReference type="Pfam" id="PF22400">
    <property type="entry name" value="DUF6980"/>
    <property type="match status" value="1"/>
</dbReference>
<sequence length="127" mass="14875">MTFEEFKILHQKFTSELNGNVKWNDPDYNKYIAVIQENKEFHEWTLKKKFRENKFVTESICCLQMADKIFESLDRKGNIKYGDVDVVINKWNDGTHGIPIHDGGTSIIEINFCPWCGQNLTDKKASR</sequence>
<gene>
    <name evidence="2" type="ORF">CJ305_16580</name>
</gene>
<dbReference type="InterPro" id="IPR053918">
    <property type="entry name" value="DUF6980"/>
</dbReference>